<dbReference type="AlphaFoldDB" id="A0A135Z7S1"/>
<dbReference type="InterPro" id="IPR007074">
    <property type="entry name" value="LicD/FKTN/FKRP_NTP_transf"/>
</dbReference>
<accession>A0A135Z7S1</accession>
<evidence type="ECO:0000313" key="3">
    <source>
        <dbReference type="EMBL" id="KXI17678.1"/>
    </source>
</evidence>
<dbReference type="PANTHER" id="PTHR43404">
    <property type="entry name" value="LIPOPOLYSACCHARIDE CHOLINEPHOSPHOTRANSFERASE LICD"/>
    <property type="match status" value="1"/>
</dbReference>
<dbReference type="RefSeq" id="WP_075523491.1">
    <property type="nucleotide sequence ID" value="NZ_KQ961858.1"/>
</dbReference>
<evidence type="ECO:0000313" key="4">
    <source>
        <dbReference type="Proteomes" id="UP000070505"/>
    </source>
</evidence>
<feature type="coiled-coil region" evidence="1">
    <location>
        <begin position="23"/>
        <end position="50"/>
    </location>
</feature>
<dbReference type="GO" id="GO:0009100">
    <property type="term" value="P:glycoprotein metabolic process"/>
    <property type="evidence" value="ECO:0007669"/>
    <property type="project" value="UniProtKB-ARBA"/>
</dbReference>
<dbReference type="Pfam" id="PF04991">
    <property type="entry name" value="LicD"/>
    <property type="match status" value="1"/>
</dbReference>
<feature type="domain" description="LicD/FKTN/FKRP nucleotidyltransferase" evidence="2">
    <location>
        <begin position="121"/>
        <end position="335"/>
    </location>
</feature>
<proteinExistence type="predicted"/>
<gene>
    <name evidence="3" type="ORF">HMPREF3230_00630</name>
</gene>
<keyword evidence="1" id="KW-0175">Coiled coil</keyword>
<reference evidence="3 4" key="1">
    <citation type="submission" date="2016-02" db="EMBL/GenBank/DDBJ databases">
        <authorList>
            <person name="Wen L."/>
            <person name="He K."/>
            <person name="Yang H."/>
        </authorList>
    </citation>
    <scope>NUCLEOTIDE SEQUENCE [LARGE SCALE GENOMIC DNA]</scope>
    <source>
        <strain evidence="3 4">CMW7778B</strain>
    </source>
</reference>
<dbReference type="InterPro" id="IPR052942">
    <property type="entry name" value="LPS_cholinephosphotransferase"/>
</dbReference>
<organism evidence="3 4">
    <name type="scientific">Gardnerella vaginalis</name>
    <dbReference type="NCBI Taxonomy" id="2702"/>
    <lineage>
        <taxon>Bacteria</taxon>
        <taxon>Bacillati</taxon>
        <taxon>Actinomycetota</taxon>
        <taxon>Actinomycetes</taxon>
        <taxon>Bifidobacteriales</taxon>
        <taxon>Bifidobacteriaceae</taxon>
        <taxon>Gardnerella</taxon>
    </lineage>
</organism>
<evidence type="ECO:0000256" key="1">
    <source>
        <dbReference type="SAM" id="Coils"/>
    </source>
</evidence>
<dbReference type="PATRIC" id="fig|2702.101.peg.616"/>
<sequence length="379" mass="44838">MVSIFRKAMRKIIDHLPSSKRSIRDLRQQVNDLNLRVENLQSLLDGKLQNILENQRNMRIDTLTNREHESLLAWANYRRENENDFDAHKRFYYNLPQATGSVRLIQRGCATLLSEFAHFSKEHNLKYWADFGTLLGTIRHRGFIPWDDDTDLGMMRSDVDKLIELLKTDKELSKRYRAVLVFDPYVLCRQLRLRYANPENPSFIDIFFYDYMPKYDEHNKQRFIEMRKALQDDLRSQTFYAKWLEHGYLEDGCEFSSQIEDVFTKYQNLAKSENIISRESPNEDCNIIYGLDNVDADKIYTARYDDIFPLKQSEFEKSSISIPCKAEKILFSYYGDIYQLPSDMVSHLQHVSRELLENKRIVDAIEKDIAANPYKSEVA</sequence>
<dbReference type="EMBL" id="LSRC01000022">
    <property type="protein sequence ID" value="KXI17678.1"/>
    <property type="molecule type" value="Genomic_DNA"/>
</dbReference>
<evidence type="ECO:0000259" key="2">
    <source>
        <dbReference type="Pfam" id="PF04991"/>
    </source>
</evidence>
<dbReference type="Proteomes" id="UP000070505">
    <property type="component" value="Unassembled WGS sequence"/>
</dbReference>
<dbReference type="PANTHER" id="PTHR43404:SF2">
    <property type="entry name" value="LIPOPOLYSACCHARIDE CHOLINEPHOSPHOTRANSFERASE LICD"/>
    <property type="match status" value="1"/>
</dbReference>
<comment type="caution">
    <text evidence="3">The sequence shown here is derived from an EMBL/GenBank/DDBJ whole genome shotgun (WGS) entry which is preliminary data.</text>
</comment>
<protein>
    <submittedName>
        <fullName evidence="3">LICD family protein</fullName>
    </submittedName>
</protein>
<name>A0A135Z7S1_GARVA</name>